<evidence type="ECO:0000313" key="1">
    <source>
        <dbReference type="EMBL" id="KAI3691114.1"/>
    </source>
</evidence>
<protein>
    <submittedName>
        <fullName evidence="1">Uncharacterized protein</fullName>
    </submittedName>
</protein>
<reference evidence="2" key="1">
    <citation type="journal article" date="2022" name="Mol. Ecol. Resour.">
        <title>The genomes of chicory, endive, great burdock and yacon provide insights into Asteraceae palaeo-polyploidization history and plant inulin production.</title>
        <authorList>
            <person name="Fan W."/>
            <person name="Wang S."/>
            <person name="Wang H."/>
            <person name="Wang A."/>
            <person name="Jiang F."/>
            <person name="Liu H."/>
            <person name="Zhao H."/>
            <person name="Xu D."/>
            <person name="Zhang Y."/>
        </authorList>
    </citation>
    <scope>NUCLEOTIDE SEQUENCE [LARGE SCALE GENOMIC DNA]</scope>
    <source>
        <strain evidence="2">cv. Punajuju</strain>
    </source>
</reference>
<organism evidence="1 2">
    <name type="scientific">Cichorium intybus</name>
    <name type="common">Chicory</name>
    <dbReference type="NCBI Taxonomy" id="13427"/>
    <lineage>
        <taxon>Eukaryota</taxon>
        <taxon>Viridiplantae</taxon>
        <taxon>Streptophyta</taxon>
        <taxon>Embryophyta</taxon>
        <taxon>Tracheophyta</taxon>
        <taxon>Spermatophyta</taxon>
        <taxon>Magnoliopsida</taxon>
        <taxon>eudicotyledons</taxon>
        <taxon>Gunneridae</taxon>
        <taxon>Pentapetalae</taxon>
        <taxon>asterids</taxon>
        <taxon>campanulids</taxon>
        <taxon>Asterales</taxon>
        <taxon>Asteraceae</taxon>
        <taxon>Cichorioideae</taxon>
        <taxon>Cichorieae</taxon>
        <taxon>Cichoriinae</taxon>
        <taxon>Cichorium</taxon>
    </lineage>
</organism>
<dbReference type="EMBL" id="CM042017">
    <property type="protein sequence ID" value="KAI3691114.1"/>
    <property type="molecule type" value="Genomic_DNA"/>
</dbReference>
<reference evidence="1 2" key="2">
    <citation type="journal article" date="2022" name="Mol. Ecol. Resour.">
        <title>The genomes of chicory, endive, great burdock and yacon provide insights into Asteraceae paleo-polyploidization history and plant inulin production.</title>
        <authorList>
            <person name="Fan W."/>
            <person name="Wang S."/>
            <person name="Wang H."/>
            <person name="Wang A."/>
            <person name="Jiang F."/>
            <person name="Liu H."/>
            <person name="Zhao H."/>
            <person name="Xu D."/>
            <person name="Zhang Y."/>
        </authorList>
    </citation>
    <scope>NUCLEOTIDE SEQUENCE [LARGE SCALE GENOMIC DNA]</scope>
    <source>
        <strain evidence="2">cv. Punajuju</strain>
        <tissue evidence="1">Leaves</tissue>
    </source>
</reference>
<accession>A0ACB8Z0D5</accession>
<gene>
    <name evidence="1" type="ORF">L2E82_49332</name>
</gene>
<keyword evidence="2" id="KW-1185">Reference proteome</keyword>
<evidence type="ECO:0000313" key="2">
    <source>
        <dbReference type="Proteomes" id="UP001055811"/>
    </source>
</evidence>
<comment type="caution">
    <text evidence="1">The sequence shown here is derived from an EMBL/GenBank/DDBJ whole genome shotgun (WGS) entry which is preliminary data.</text>
</comment>
<sequence length="85" mass="9586">MEATSSSSKSRLGGLYTAELLQPLYTCDLLAMEALDMNNMKAEFEKIQDEVGLLNKKMKVYQCALLMTVMGFINNWISFVYAYGV</sequence>
<proteinExistence type="predicted"/>
<dbReference type="Proteomes" id="UP001055811">
    <property type="component" value="Linkage Group LG09"/>
</dbReference>
<name>A0ACB8Z0D5_CICIN</name>